<comment type="similarity">
    <text evidence="1 7">Belongs to the glycosyl hydrolase 5 (cellulase A) family.</text>
</comment>
<dbReference type="HOGENOM" id="CLU_018668_3_1_9"/>
<evidence type="ECO:0000259" key="9">
    <source>
        <dbReference type="Pfam" id="PF00150"/>
    </source>
</evidence>
<dbReference type="PANTHER" id="PTHR31297:SF41">
    <property type="entry name" value="ENDOGLUCANASE, PUTATIVE (AFU_ORTHOLOGUE AFUA_5G01830)-RELATED"/>
    <property type="match status" value="1"/>
</dbReference>
<gene>
    <name evidence="10" type="ordered locus">RUM_12300</name>
</gene>
<evidence type="ECO:0000256" key="2">
    <source>
        <dbReference type="ARBA" id="ARBA00022801"/>
    </source>
</evidence>
<feature type="chain" id="PRO_5039557425" evidence="8">
    <location>
        <begin position="22"/>
        <end position="379"/>
    </location>
</feature>
<accession>D4LCL8</accession>
<proteinExistence type="inferred from homology"/>
<keyword evidence="11" id="KW-1185">Reference proteome</keyword>
<feature type="signal peptide" evidence="8">
    <location>
        <begin position="1"/>
        <end position="21"/>
    </location>
</feature>
<keyword evidence="8" id="KW-0732">Signal</keyword>
<evidence type="ECO:0000313" key="10">
    <source>
        <dbReference type="EMBL" id="CBL17363.1"/>
    </source>
</evidence>
<evidence type="ECO:0000256" key="7">
    <source>
        <dbReference type="RuleBase" id="RU361153"/>
    </source>
</evidence>
<dbReference type="GO" id="GO:0030245">
    <property type="term" value="P:cellulose catabolic process"/>
    <property type="evidence" value="ECO:0007669"/>
    <property type="project" value="UniProtKB-KW"/>
</dbReference>
<dbReference type="GO" id="GO:0009986">
    <property type="term" value="C:cell surface"/>
    <property type="evidence" value="ECO:0007669"/>
    <property type="project" value="TreeGrafter"/>
</dbReference>
<dbReference type="Proteomes" id="UP000007054">
    <property type="component" value="Chromosome"/>
</dbReference>
<dbReference type="STRING" id="213810.RUM_12300"/>
<dbReference type="InterPro" id="IPR050386">
    <property type="entry name" value="Glycosyl_hydrolase_5"/>
</dbReference>
<dbReference type="EMBL" id="FP929052">
    <property type="protein sequence ID" value="CBL17363.1"/>
    <property type="molecule type" value="Genomic_DNA"/>
</dbReference>
<dbReference type="OrthoDB" id="9800955at2"/>
<keyword evidence="4" id="KW-0119">Carbohydrate metabolism</keyword>
<keyword evidence="6" id="KW-0624">Polysaccharide degradation</keyword>
<dbReference type="InterPro" id="IPR017853">
    <property type="entry name" value="GH"/>
</dbReference>
<dbReference type="GO" id="GO:0008422">
    <property type="term" value="F:beta-glucosidase activity"/>
    <property type="evidence" value="ECO:0007669"/>
    <property type="project" value="TreeGrafter"/>
</dbReference>
<evidence type="ECO:0000256" key="5">
    <source>
        <dbReference type="ARBA" id="ARBA00023295"/>
    </source>
</evidence>
<name>D4LCL8_RUMC1</name>
<dbReference type="AlphaFoldDB" id="D4LCL8"/>
<dbReference type="SUPFAM" id="SSF51445">
    <property type="entry name" value="(Trans)glycosidases"/>
    <property type="match status" value="1"/>
</dbReference>
<evidence type="ECO:0000256" key="8">
    <source>
        <dbReference type="SAM" id="SignalP"/>
    </source>
</evidence>
<evidence type="ECO:0000256" key="6">
    <source>
        <dbReference type="ARBA" id="ARBA00023326"/>
    </source>
</evidence>
<dbReference type="Pfam" id="PF00150">
    <property type="entry name" value="Cellulase"/>
    <property type="match status" value="1"/>
</dbReference>
<reference evidence="10" key="2">
    <citation type="submission" date="2010-03" db="EMBL/GenBank/DDBJ databases">
        <authorList>
            <person name="Pajon A."/>
        </authorList>
    </citation>
    <scope>NUCLEOTIDE SEQUENCE</scope>
    <source>
        <strain evidence="10">Type strain: 18P13</strain>
    </source>
</reference>
<organism evidence="10 11">
    <name type="scientific">Ruminococcus champanellensis (strain DSM 18848 / JCM 17042 / KCTC 15320 / 18P13)</name>
    <dbReference type="NCBI Taxonomy" id="213810"/>
    <lineage>
        <taxon>Bacteria</taxon>
        <taxon>Bacillati</taxon>
        <taxon>Bacillota</taxon>
        <taxon>Clostridia</taxon>
        <taxon>Eubacteriales</taxon>
        <taxon>Oscillospiraceae</taxon>
        <taxon>Ruminococcus</taxon>
    </lineage>
</organism>
<evidence type="ECO:0000256" key="4">
    <source>
        <dbReference type="ARBA" id="ARBA00023277"/>
    </source>
</evidence>
<keyword evidence="3" id="KW-0136">Cellulose degradation</keyword>
<evidence type="ECO:0000313" key="11">
    <source>
        <dbReference type="Proteomes" id="UP000007054"/>
    </source>
</evidence>
<dbReference type="PANTHER" id="PTHR31297">
    <property type="entry name" value="GLUCAN ENDO-1,6-BETA-GLUCOSIDASE B"/>
    <property type="match status" value="1"/>
</dbReference>
<reference evidence="10" key="1">
    <citation type="submission" date="2010-03" db="EMBL/GenBank/DDBJ databases">
        <title>The genome sequence of Ruminococcus sp. 18P13.</title>
        <authorList>
            <consortium name="metaHIT consortium -- http://www.metahit.eu/"/>
            <person name="Pajon A."/>
            <person name="Turner K."/>
            <person name="Parkhill J."/>
            <person name="Bernalier A."/>
        </authorList>
    </citation>
    <scope>NUCLEOTIDE SEQUENCE [LARGE SCALE GENOMIC DNA]</scope>
    <source>
        <strain evidence="10">Type strain: 18P13</strain>
    </source>
</reference>
<dbReference type="InterPro" id="IPR001547">
    <property type="entry name" value="Glyco_hydro_5"/>
</dbReference>
<feature type="domain" description="Glycoside hydrolase family 5" evidence="9">
    <location>
        <begin position="64"/>
        <end position="352"/>
    </location>
</feature>
<dbReference type="KEGG" id="rch:RUM_12300"/>
<evidence type="ECO:0000256" key="1">
    <source>
        <dbReference type="ARBA" id="ARBA00005641"/>
    </source>
</evidence>
<sequence>MKKIKWIPLLLTALCSASAVSCGKNDASGSMRDISTAQVVKEMGVGWNLGNTLEACGSWITGSSVENYETAWGNPVTTKEMIDGIAGAGFKSVRIPVAWSNMMAEDYTIDASLISRVKEVIGYVLDNDMYAIINIHWDGGWISKADEDHDGTLEKYKAVWKQVTAEFSDYSDKLIFESLNEEGVYENTWNRYSNVGDKEKAFGLLNELNQNFVDLVRESGGNNAKRHLLIAGYATDVDLTCDPAFKMPADPQNRCAVSVHYYTPSTFAILTEDADWGKARSTWGSTKEINELNGYMDKLKTTFVDKGVPVIIGEFGTTTTNKEPESVRLYLRSVAQAAWDRGMCPMLWDNGEHYDRSTCKFRDEELLRGLQTVMQSQRA</sequence>
<dbReference type="GO" id="GO:0005576">
    <property type="term" value="C:extracellular region"/>
    <property type="evidence" value="ECO:0007669"/>
    <property type="project" value="TreeGrafter"/>
</dbReference>
<dbReference type="BioCyc" id="RCHA213810:RUM_RS05915-MONOMER"/>
<dbReference type="CAZy" id="GH5">
    <property type="family name" value="Glycoside Hydrolase Family 5"/>
</dbReference>
<dbReference type="Gene3D" id="3.20.20.80">
    <property type="entry name" value="Glycosidases"/>
    <property type="match status" value="1"/>
</dbReference>
<dbReference type="GeneID" id="83155963"/>
<dbReference type="PATRIC" id="fig|213810.4.peg.1127"/>
<protein>
    <submittedName>
        <fullName evidence="10">Endoglucanase</fullName>
    </submittedName>
</protein>
<dbReference type="PROSITE" id="PS51257">
    <property type="entry name" value="PROKAR_LIPOPROTEIN"/>
    <property type="match status" value="1"/>
</dbReference>
<keyword evidence="5 7" id="KW-0326">Glycosidase</keyword>
<dbReference type="RefSeq" id="WP_015558270.1">
    <property type="nucleotide sequence ID" value="NC_021039.1"/>
</dbReference>
<evidence type="ECO:0000256" key="3">
    <source>
        <dbReference type="ARBA" id="ARBA00023001"/>
    </source>
</evidence>
<keyword evidence="2 7" id="KW-0378">Hydrolase</keyword>